<gene>
    <name evidence="1" type="ORF">ABT317_08130</name>
</gene>
<dbReference type="EMBL" id="JBEPCU010000083">
    <property type="protein sequence ID" value="MER6976990.1"/>
    <property type="molecule type" value="Genomic_DNA"/>
</dbReference>
<evidence type="ECO:0000313" key="1">
    <source>
        <dbReference type="EMBL" id="MER6976990.1"/>
    </source>
</evidence>
<proteinExistence type="predicted"/>
<dbReference type="Proteomes" id="UP001458415">
    <property type="component" value="Unassembled WGS sequence"/>
</dbReference>
<keyword evidence="2" id="KW-1185">Reference proteome</keyword>
<evidence type="ECO:0000313" key="2">
    <source>
        <dbReference type="Proteomes" id="UP001458415"/>
    </source>
</evidence>
<name>A0ABV1VYH5_9ACTN</name>
<accession>A0ABV1VYH5</accession>
<protein>
    <submittedName>
        <fullName evidence="1">Uncharacterized protein</fullName>
    </submittedName>
</protein>
<dbReference type="RefSeq" id="WP_167414152.1">
    <property type="nucleotide sequence ID" value="NZ_MUBM01000397.1"/>
</dbReference>
<sequence>MVTRIVVYPPADGGGRRVCVDELITGTAHSLHDLAVFLHRTGLKGWDELDVAAHA</sequence>
<comment type="caution">
    <text evidence="1">The sequence shown here is derived from an EMBL/GenBank/DDBJ whole genome shotgun (WGS) entry which is preliminary data.</text>
</comment>
<reference evidence="1 2" key="1">
    <citation type="submission" date="2024-06" db="EMBL/GenBank/DDBJ databases">
        <title>The Natural Products Discovery Center: Release of the First 8490 Sequenced Strains for Exploring Actinobacteria Biosynthetic Diversity.</title>
        <authorList>
            <person name="Kalkreuter E."/>
            <person name="Kautsar S.A."/>
            <person name="Yang D."/>
            <person name="Bader C.D."/>
            <person name="Teijaro C.N."/>
            <person name="Fluegel L."/>
            <person name="Davis C.M."/>
            <person name="Simpson J.R."/>
            <person name="Lauterbach L."/>
            <person name="Steele A.D."/>
            <person name="Gui C."/>
            <person name="Meng S."/>
            <person name="Li G."/>
            <person name="Viehrig K."/>
            <person name="Ye F."/>
            <person name="Su P."/>
            <person name="Kiefer A.F."/>
            <person name="Nichols A."/>
            <person name="Cepeda A.J."/>
            <person name="Yan W."/>
            <person name="Fan B."/>
            <person name="Jiang Y."/>
            <person name="Adhikari A."/>
            <person name="Zheng C.-J."/>
            <person name="Schuster L."/>
            <person name="Cowan T.M."/>
            <person name="Smanski M.J."/>
            <person name="Chevrette M.G."/>
            <person name="De Carvalho L.P.S."/>
            <person name="Shen B."/>
        </authorList>
    </citation>
    <scope>NUCLEOTIDE SEQUENCE [LARGE SCALE GENOMIC DNA]</scope>
    <source>
        <strain evidence="1 2">NPDC000634</strain>
    </source>
</reference>
<organism evidence="1 2">
    <name type="scientific">Streptomyces carpinensis</name>
    <dbReference type="NCBI Taxonomy" id="66369"/>
    <lineage>
        <taxon>Bacteria</taxon>
        <taxon>Bacillati</taxon>
        <taxon>Actinomycetota</taxon>
        <taxon>Actinomycetes</taxon>
        <taxon>Kitasatosporales</taxon>
        <taxon>Streptomycetaceae</taxon>
        <taxon>Streptomyces</taxon>
    </lineage>
</organism>